<dbReference type="Pfam" id="PF01713">
    <property type="entry name" value="Smr"/>
    <property type="match status" value="1"/>
</dbReference>
<dbReference type="EMBL" id="QFQP01000004">
    <property type="protein sequence ID" value="PZR16056.1"/>
    <property type="molecule type" value="Genomic_DNA"/>
</dbReference>
<keyword evidence="2 7" id="KW-0547">Nucleotide-binding</keyword>
<evidence type="ECO:0000256" key="7">
    <source>
        <dbReference type="HAMAP-Rule" id="MF_00092"/>
    </source>
</evidence>
<dbReference type="SMART" id="SM00534">
    <property type="entry name" value="MUTSac"/>
    <property type="match status" value="1"/>
</dbReference>
<dbReference type="SUPFAM" id="SSF160443">
    <property type="entry name" value="SMR domain-like"/>
    <property type="match status" value="1"/>
</dbReference>
<dbReference type="HAMAP" id="MF_00092">
    <property type="entry name" value="MutS2"/>
    <property type="match status" value="1"/>
</dbReference>
<dbReference type="EC" id="3.6.4.-" evidence="7"/>
<proteinExistence type="inferred from homology"/>
<dbReference type="PANTHER" id="PTHR48466:SF2">
    <property type="entry name" value="OS10G0509000 PROTEIN"/>
    <property type="match status" value="1"/>
</dbReference>
<dbReference type="InterPro" id="IPR045076">
    <property type="entry name" value="MutS"/>
</dbReference>
<evidence type="ECO:0000256" key="1">
    <source>
        <dbReference type="ARBA" id="ARBA00022730"/>
    </source>
</evidence>
<dbReference type="Pfam" id="PF00488">
    <property type="entry name" value="MutS_V"/>
    <property type="match status" value="1"/>
</dbReference>
<dbReference type="GO" id="GO:0004519">
    <property type="term" value="F:endonuclease activity"/>
    <property type="evidence" value="ECO:0007669"/>
    <property type="project" value="UniProtKB-UniRule"/>
</dbReference>
<keyword evidence="5 7" id="KW-0694">RNA-binding</keyword>
<protein>
    <recommendedName>
        <fullName evidence="7">Endonuclease MutS2</fullName>
        <ecNumber evidence="7">3.1.-.-</ecNumber>
    </recommendedName>
    <alternativeName>
        <fullName evidence="7">Ribosome-associated protein quality control-upstream factor</fullName>
        <shortName evidence="7">RQC-upstream factor</shortName>
        <shortName evidence="7">RqcU</shortName>
        <ecNumber evidence="7">3.6.4.-</ecNumber>
    </alternativeName>
</protein>
<dbReference type="InterPro" id="IPR007696">
    <property type="entry name" value="DNA_mismatch_repair_MutS_core"/>
</dbReference>
<dbReference type="SUPFAM" id="SSF52540">
    <property type="entry name" value="P-loop containing nucleoside triphosphate hydrolases"/>
    <property type="match status" value="1"/>
</dbReference>
<dbReference type="GO" id="GO:0006298">
    <property type="term" value="P:mismatch repair"/>
    <property type="evidence" value="ECO:0007669"/>
    <property type="project" value="InterPro"/>
</dbReference>
<dbReference type="SMART" id="SM00463">
    <property type="entry name" value="SMR"/>
    <property type="match status" value="1"/>
</dbReference>
<dbReference type="EC" id="3.1.-.-" evidence="7"/>
<dbReference type="GO" id="GO:0140664">
    <property type="term" value="F:ATP-dependent DNA damage sensor activity"/>
    <property type="evidence" value="ECO:0007669"/>
    <property type="project" value="InterPro"/>
</dbReference>
<comment type="caution">
    <text evidence="10">The sequence shown here is derived from an EMBL/GenBank/DDBJ whole genome shotgun (WGS) entry which is preliminary data.</text>
</comment>
<organism evidence="10 11">
    <name type="scientific">Archangium gephyra</name>
    <dbReference type="NCBI Taxonomy" id="48"/>
    <lineage>
        <taxon>Bacteria</taxon>
        <taxon>Pseudomonadati</taxon>
        <taxon>Myxococcota</taxon>
        <taxon>Myxococcia</taxon>
        <taxon>Myxococcales</taxon>
        <taxon>Cystobacterineae</taxon>
        <taxon>Archangiaceae</taxon>
        <taxon>Archangium</taxon>
    </lineage>
</organism>
<evidence type="ECO:0000256" key="4">
    <source>
        <dbReference type="ARBA" id="ARBA00022840"/>
    </source>
</evidence>
<dbReference type="SUPFAM" id="SSF48334">
    <property type="entry name" value="DNA repair protein MutS, domain III"/>
    <property type="match status" value="1"/>
</dbReference>
<evidence type="ECO:0000313" key="11">
    <source>
        <dbReference type="Proteomes" id="UP000249061"/>
    </source>
</evidence>
<dbReference type="Gene3D" id="3.30.1370.110">
    <property type="match status" value="1"/>
</dbReference>
<comment type="function">
    <text evidence="7">Acts as a ribosome collision sensor, splitting the ribosome into its 2 subunits. Detects stalled/collided 70S ribosomes which it binds and splits by an ATP-hydrolysis driven conformational change. Acts upstream of the ribosome quality control system (RQC), a ribosome-associated complex that mediates the extraction of incompletely synthesized nascent chains from stalled ribosomes and their subsequent degradation. Probably generates substrates for RQC.</text>
</comment>
<dbReference type="GO" id="GO:0030983">
    <property type="term" value="F:mismatched DNA binding"/>
    <property type="evidence" value="ECO:0007669"/>
    <property type="project" value="InterPro"/>
</dbReference>
<dbReference type="PROSITE" id="PS00486">
    <property type="entry name" value="DNA_MISMATCH_REPAIR_2"/>
    <property type="match status" value="1"/>
</dbReference>
<evidence type="ECO:0000256" key="6">
    <source>
        <dbReference type="ARBA" id="ARBA00023125"/>
    </source>
</evidence>
<evidence type="ECO:0000256" key="2">
    <source>
        <dbReference type="ARBA" id="ARBA00022741"/>
    </source>
</evidence>
<dbReference type="GO" id="GO:0045910">
    <property type="term" value="P:negative regulation of DNA recombination"/>
    <property type="evidence" value="ECO:0007669"/>
    <property type="project" value="InterPro"/>
</dbReference>
<evidence type="ECO:0000256" key="3">
    <source>
        <dbReference type="ARBA" id="ARBA00022801"/>
    </source>
</evidence>
<feature type="coiled-coil region" evidence="8">
    <location>
        <begin position="534"/>
        <end position="604"/>
    </location>
</feature>
<dbReference type="InterPro" id="IPR005747">
    <property type="entry name" value="MutS2"/>
</dbReference>
<comment type="similarity">
    <text evidence="7">Belongs to the DNA mismatch repair MutS family. MutS2 subfamily.</text>
</comment>
<sequence>MSPLLPPGLAMDVSDRTLSSLGFDEIRAALANRCRTEVGQARARARHFLETREEVIAALALADEARALKSEPMTLPITGIVDVRPSIERADKGGMLEPRELLAVTQVLFSFERSSELLGERRERHPGLAALGQRLPVLTRLASRLDRSIEASGEISDRASSELREARERARALHRRIRSRLDELLHDAKFSESLQEGYYSVRNERYVVPVKSSHQREVTGIVHNASQTGQTLFVEPAEMIGLGNELAIAQSVVLEEERKVLIELSGLVGHQSGPILDGVDALARLDELEAVALLANDLMAHTPGIEEADGALILRGLRHPRLVLKGGDVISNDVELGDARALVVSGPNAGGKTVTLTGVGLCALMTRAGLPIPCEPGSKIPLFNQVHSAIGDQQDLEAGLSTFSAHVTTLRDVTAEARRGALVLIDEIAAGTDPREGAAIATAVLEELLERGAVVLVTTHLEELKALAHLDKRFVNARVGFDGKKMAPTYRLQIGVAGSSSAIEIARRVGLSESVCKRAHDLATNAGGALSQALRAAEEERRKYYEQRDLADRDLREAKAAKEAAEAELAAALKRRKEEEVKFREALRAELEFARNQIRALVTRLEGEKSLKAAQVAAADITQRINEQTVAERDTRSDLKGEPKELAPLEFKVGARARHKTMGTEIEIVDIAGDTAVVTAGAMKMRVALTDLAPATKSTKEAAKFPGANKKAERLEKVTQVAAAPLTLASPQLDVRGQRADEAMRNIEQFLDRNVRKGEPSVIIIHGHGTGAIKRDLREFLKTSPYAQSYRPGEAGEGGDGATVVML</sequence>
<keyword evidence="7 10" id="KW-0255">Endonuclease</keyword>
<dbReference type="Gene3D" id="3.40.50.300">
    <property type="entry name" value="P-loop containing nucleotide triphosphate hydrolases"/>
    <property type="match status" value="1"/>
</dbReference>
<dbReference type="PROSITE" id="PS50828">
    <property type="entry name" value="SMR"/>
    <property type="match status" value="1"/>
</dbReference>
<name>A0A2W5TUE9_9BACT</name>
<gene>
    <name evidence="7" type="primary">mutS2</name>
    <name evidence="7" type="synonym">rqcU</name>
    <name evidence="10" type="ORF">DI536_07105</name>
</gene>
<dbReference type="NCBIfam" id="TIGR01069">
    <property type="entry name" value="mutS2"/>
    <property type="match status" value="1"/>
</dbReference>
<keyword evidence="6 7" id="KW-0238">DNA-binding</keyword>
<comment type="subunit">
    <text evidence="7">Homodimer. Binds to stalled ribosomes, contacting rRNA.</text>
</comment>
<feature type="binding site" evidence="7">
    <location>
        <begin position="346"/>
        <end position="353"/>
    </location>
    <ligand>
        <name>ATP</name>
        <dbReference type="ChEBI" id="CHEBI:30616"/>
    </ligand>
</feature>
<reference evidence="10 11" key="1">
    <citation type="submission" date="2017-08" db="EMBL/GenBank/DDBJ databases">
        <title>Infants hospitalized years apart are colonized by the same room-sourced microbial strains.</title>
        <authorList>
            <person name="Brooks B."/>
            <person name="Olm M.R."/>
            <person name="Firek B.A."/>
            <person name="Baker R."/>
            <person name="Thomas B.C."/>
            <person name="Morowitz M.J."/>
            <person name="Banfield J.F."/>
        </authorList>
    </citation>
    <scope>NUCLEOTIDE SEQUENCE [LARGE SCALE GENOMIC DNA]</scope>
    <source>
        <strain evidence="10">S2_003_000_R2_14</strain>
    </source>
</reference>
<dbReference type="SMART" id="SM00533">
    <property type="entry name" value="MUTSd"/>
    <property type="match status" value="1"/>
</dbReference>
<dbReference type="GO" id="GO:0019843">
    <property type="term" value="F:rRNA binding"/>
    <property type="evidence" value="ECO:0007669"/>
    <property type="project" value="UniProtKB-UniRule"/>
</dbReference>
<dbReference type="AlphaFoldDB" id="A0A2W5TUE9"/>
<accession>A0A2W5TUE9</accession>
<dbReference type="InterPro" id="IPR000432">
    <property type="entry name" value="DNA_mismatch_repair_MutS_C"/>
</dbReference>
<dbReference type="InterPro" id="IPR036063">
    <property type="entry name" value="Smr_dom_sf"/>
</dbReference>
<keyword evidence="4 7" id="KW-0067">ATP-binding</keyword>
<feature type="domain" description="Smr" evidence="9">
    <location>
        <begin position="733"/>
        <end position="807"/>
    </location>
</feature>
<dbReference type="Proteomes" id="UP000249061">
    <property type="component" value="Unassembled WGS sequence"/>
</dbReference>
<dbReference type="InterPro" id="IPR036187">
    <property type="entry name" value="DNA_mismatch_repair_MutS_sf"/>
</dbReference>
<evidence type="ECO:0000256" key="5">
    <source>
        <dbReference type="ARBA" id="ARBA00022884"/>
    </source>
</evidence>
<keyword evidence="7" id="KW-0540">Nuclease</keyword>
<evidence type="ECO:0000256" key="8">
    <source>
        <dbReference type="SAM" id="Coils"/>
    </source>
</evidence>
<keyword evidence="8" id="KW-0175">Coiled coil</keyword>
<dbReference type="PIRSF" id="PIRSF005814">
    <property type="entry name" value="MutS_YshD"/>
    <property type="match status" value="1"/>
</dbReference>
<keyword evidence="1 7" id="KW-0699">rRNA-binding</keyword>
<dbReference type="InterPro" id="IPR027417">
    <property type="entry name" value="P-loop_NTPase"/>
</dbReference>
<evidence type="ECO:0000313" key="10">
    <source>
        <dbReference type="EMBL" id="PZR16056.1"/>
    </source>
</evidence>
<dbReference type="GO" id="GO:0043023">
    <property type="term" value="F:ribosomal large subunit binding"/>
    <property type="evidence" value="ECO:0007669"/>
    <property type="project" value="UniProtKB-UniRule"/>
</dbReference>
<dbReference type="InterPro" id="IPR002625">
    <property type="entry name" value="Smr_dom"/>
</dbReference>
<comment type="function">
    <text evidence="7">Endonuclease that is involved in the suppression of homologous recombination and thus may have a key role in the control of bacterial genetic diversity.</text>
</comment>
<dbReference type="GO" id="GO:0016887">
    <property type="term" value="F:ATP hydrolysis activity"/>
    <property type="evidence" value="ECO:0007669"/>
    <property type="project" value="InterPro"/>
</dbReference>
<dbReference type="GO" id="GO:0005524">
    <property type="term" value="F:ATP binding"/>
    <property type="evidence" value="ECO:0007669"/>
    <property type="project" value="UniProtKB-UniRule"/>
</dbReference>
<dbReference type="PANTHER" id="PTHR48466">
    <property type="entry name" value="OS10G0509000 PROTEIN-RELATED"/>
    <property type="match status" value="1"/>
</dbReference>
<keyword evidence="3 7" id="KW-0378">Hydrolase</keyword>
<evidence type="ECO:0000259" key="9">
    <source>
        <dbReference type="PROSITE" id="PS50828"/>
    </source>
</evidence>
<dbReference type="GO" id="GO:0072344">
    <property type="term" value="P:rescue of stalled ribosome"/>
    <property type="evidence" value="ECO:0007669"/>
    <property type="project" value="UniProtKB-UniRule"/>
</dbReference>